<dbReference type="Pfam" id="PF08282">
    <property type="entry name" value="Hydrolase_3"/>
    <property type="match status" value="1"/>
</dbReference>
<evidence type="ECO:0008006" key="3">
    <source>
        <dbReference type="Google" id="ProtNLM"/>
    </source>
</evidence>
<dbReference type="SFLD" id="SFLDS00003">
    <property type="entry name" value="Haloacid_Dehalogenase"/>
    <property type="match status" value="1"/>
</dbReference>
<dbReference type="GO" id="GO:0000287">
    <property type="term" value="F:magnesium ion binding"/>
    <property type="evidence" value="ECO:0007669"/>
    <property type="project" value="UniProtKB-ARBA"/>
</dbReference>
<dbReference type="SUPFAM" id="SSF56784">
    <property type="entry name" value="HAD-like"/>
    <property type="match status" value="1"/>
</dbReference>
<dbReference type="PANTHER" id="PTHR10000:SF25">
    <property type="entry name" value="PHOSPHATASE YKRA-RELATED"/>
    <property type="match status" value="1"/>
</dbReference>
<dbReference type="Gene3D" id="3.30.1240.10">
    <property type="match status" value="1"/>
</dbReference>
<dbReference type="SFLD" id="SFLDG01140">
    <property type="entry name" value="C2.B:_Phosphomannomutase_and_P"/>
    <property type="match status" value="1"/>
</dbReference>
<dbReference type="InterPro" id="IPR023214">
    <property type="entry name" value="HAD_sf"/>
</dbReference>
<dbReference type="RefSeq" id="WP_223157859.1">
    <property type="nucleotide sequence ID" value="NZ_JACHGR010000006.1"/>
</dbReference>
<dbReference type="InterPro" id="IPR000150">
    <property type="entry name" value="Cof"/>
</dbReference>
<dbReference type="Proteomes" id="UP000585721">
    <property type="component" value="Unassembled WGS sequence"/>
</dbReference>
<dbReference type="EMBL" id="JACHGR010000006">
    <property type="protein sequence ID" value="MBB6056154.1"/>
    <property type="molecule type" value="Genomic_DNA"/>
</dbReference>
<evidence type="ECO:0000313" key="2">
    <source>
        <dbReference type="Proteomes" id="UP000585721"/>
    </source>
</evidence>
<keyword evidence="2" id="KW-1185">Reference proteome</keyword>
<dbReference type="InterPro" id="IPR006379">
    <property type="entry name" value="HAD-SF_hydro_IIB"/>
</dbReference>
<dbReference type="Gene3D" id="3.40.50.1000">
    <property type="entry name" value="HAD superfamily/HAD-like"/>
    <property type="match status" value="1"/>
</dbReference>
<gene>
    <name evidence="1" type="ORF">HNR75_002084</name>
</gene>
<dbReference type="PROSITE" id="PS01229">
    <property type="entry name" value="COF_2"/>
    <property type="match status" value="1"/>
</dbReference>
<protein>
    <recommendedName>
        <fullName evidence="3">Cof-type HAD-IIB family hydrolase</fullName>
    </recommendedName>
</protein>
<comment type="caution">
    <text evidence="1">The sequence shown here is derived from an EMBL/GenBank/DDBJ whole genome shotgun (WGS) entry which is preliminary data.</text>
</comment>
<dbReference type="AlphaFoldDB" id="A0A841GAK8"/>
<dbReference type="InterPro" id="IPR036412">
    <property type="entry name" value="HAD-like_sf"/>
</dbReference>
<sequence length="268" mass="29464">MKKIAFFDIDGTMVNVPNGMLHPSDETQQVIKKFQEQGNYIVVATARTQIPESVRNINFDGYICSDGHYIEFHGETLINNVFTDDEIDMQLQVYEAHNGSCALGGYSGNWVSSHSDPYLKQHHAIYSGSDDLSHIPLVSHCAGEIKANSIAAVFSSAEDLFAAKAKLPEKWAINAYGDDVDIRMDVHLEGFSKGTACEYLYNHLNIDKHNTYAFGDGHNDIEMLQLVGTGIAMGNASDVVKASADAITDTVDNNGIAKAFKKYLAIDY</sequence>
<reference evidence="1 2" key="1">
    <citation type="submission" date="2020-08" db="EMBL/GenBank/DDBJ databases">
        <title>Genomic Encyclopedia of Type Strains, Phase IV (KMG-IV): sequencing the most valuable type-strain genomes for metagenomic binning, comparative biology and taxonomic classification.</title>
        <authorList>
            <person name="Goeker M."/>
        </authorList>
    </citation>
    <scope>NUCLEOTIDE SEQUENCE [LARGE SCALE GENOMIC DNA]</scope>
    <source>
        <strain evidence="1 2">DSM 22975</strain>
    </source>
</reference>
<proteinExistence type="predicted"/>
<dbReference type="PANTHER" id="PTHR10000">
    <property type="entry name" value="PHOSPHOSERINE PHOSPHATASE"/>
    <property type="match status" value="1"/>
</dbReference>
<dbReference type="NCBIfam" id="TIGR01484">
    <property type="entry name" value="HAD-SF-IIB"/>
    <property type="match status" value="1"/>
</dbReference>
<evidence type="ECO:0000313" key="1">
    <source>
        <dbReference type="EMBL" id="MBB6056154.1"/>
    </source>
</evidence>
<accession>A0A841GAK8</accession>
<name>A0A841GAK8_9GAMM</name>
<dbReference type="GO" id="GO:0016791">
    <property type="term" value="F:phosphatase activity"/>
    <property type="evidence" value="ECO:0007669"/>
    <property type="project" value="TreeGrafter"/>
</dbReference>
<organism evidence="1 2">
    <name type="scientific">Tolumonas osonensis</name>
    <dbReference type="NCBI Taxonomy" id="675874"/>
    <lineage>
        <taxon>Bacteria</taxon>
        <taxon>Pseudomonadati</taxon>
        <taxon>Pseudomonadota</taxon>
        <taxon>Gammaproteobacteria</taxon>
        <taxon>Aeromonadales</taxon>
        <taxon>Aeromonadaceae</taxon>
        <taxon>Tolumonas</taxon>
    </lineage>
</organism>
<dbReference type="NCBIfam" id="TIGR00099">
    <property type="entry name" value="Cof-subfamily"/>
    <property type="match status" value="1"/>
</dbReference>
<dbReference type="GO" id="GO:0005829">
    <property type="term" value="C:cytosol"/>
    <property type="evidence" value="ECO:0007669"/>
    <property type="project" value="TreeGrafter"/>
</dbReference>